<evidence type="ECO:0000313" key="1">
    <source>
        <dbReference type="EMBL" id="EGZ25391.1"/>
    </source>
</evidence>
<gene>
    <name evidence="1" type="ORF">PHYSODRAFT_326412</name>
</gene>
<accession>G4YSX2</accession>
<proteinExistence type="predicted"/>
<dbReference type="AlphaFoldDB" id="G4YSX2"/>
<dbReference type="InParanoid" id="G4YSX2"/>
<dbReference type="KEGG" id="psoj:PHYSODRAFT_326412"/>
<dbReference type="Proteomes" id="UP000002640">
    <property type="component" value="Unassembled WGS sequence"/>
</dbReference>
<dbReference type="RefSeq" id="XP_009520679.1">
    <property type="nucleotide sequence ID" value="XM_009522384.1"/>
</dbReference>
<dbReference type="GeneID" id="20645430"/>
<sequence length="195" mass="21462">MAVQHAVPKCSREIYPRVIRVIEEVAMERSGRELLKREVTLEDIEETQMKCTFGSKTRGISATKVALDPAIPAGWELQTARIHNSPDDYELRGAWPRGKRIAEGARCHWRSKEEEALFVKLLWDGWQAQGGALEREEEDRSRCAVDVDAVVPHHSDTEAAIGGGYSFSVIARKDAQSAVPAGGAPAGELDVTARA</sequence>
<protein>
    <submittedName>
        <fullName evidence="1">Uncharacterized protein</fullName>
    </submittedName>
</protein>
<organism evidence="1 2">
    <name type="scientific">Phytophthora sojae (strain P6497)</name>
    <name type="common">Soybean stem and root rot agent</name>
    <name type="synonym">Phytophthora megasperma f. sp. glycines</name>
    <dbReference type="NCBI Taxonomy" id="1094619"/>
    <lineage>
        <taxon>Eukaryota</taxon>
        <taxon>Sar</taxon>
        <taxon>Stramenopiles</taxon>
        <taxon>Oomycota</taxon>
        <taxon>Peronosporomycetes</taxon>
        <taxon>Peronosporales</taxon>
        <taxon>Peronosporaceae</taxon>
        <taxon>Phytophthora</taxon>
    </lineage>
</organism>
<evidence type="ECO:0000313" key="2">
    <source>
        <dbReference type="Proteomes" id="UP000002640"/>
    </source>
</evidence>
<name>G4YSX2_PHYSP</name>
<dbReference type="EMBL" id="JH159152">
    <property type="protein sequence ID" value="EGZ25391.1"/>
    <property type="molecule type" value="Genomic_DNA"/>
</dbReference>
<keyword evidence="2" id="KW-1185">Reference proteome</keyword>
<reference evidence="1 2" key="1">
    <citation type="journal article" date="2006" name="Science">
        <title>Phytophthora genome sequences uncover evolutionary origins and mechanisms of pathogenesis.</title>
        <authorList>
            <person name="Tyler B.M."/>
            <person name="Tripathy S."/>
            <person name="Zhang X."/>
            <person name="Dehal P."/>
            <person name="Jiang R.H."/>
            <person name="Aerts A."/>
            <person name="Arredondo F.D."/>
            <person name="Baxter L."/>
            <person name="Bensasson D."/>
            <person name="Beynon J.L."/>
            <person name="Chapman J."/>
            <person name="Damasceno C.M."/>
            <person name="Dorrance A.E."/>
            <person name="Dou D."/>
            <person name="Dickerman A.W."/>
            <person name="Dubchak I.L."/>
            <person name="Garbelotto M."/>
            <person name="Gijzen M."/>
            <person name="Gordon S.G."/>
            <person name="Govers F."/>
            <person name="Grunwald N.J."/>
            <person name="Huang W."/>
            <person name="Ivors K.L."/>
            <person name="Jones R.W."/>
            <person name="Kamoun S."/>
            <person name="Krampis K."/>
            <person name="Lamour K.H."/>
            <person name="Lee M.K."/>
            <person name="McDonald W.H."/>
            <person name="Medina M."/>
            <person name="Meijer H.J."/>
            <person name="Nordberg E.K."/>
            <person name="Maclean D.J."/>
            <person name="Ospina-Giraldo M.D."/>
            <person name="Morris P.F."/>
            <person name="Phuntumart V."/>
            <person name="Putnam N.H."/>
            <person name="Rash S."/>
            <person name="Rose J.K."/>
            <person name="Sakihama Y."/>
            <person name="Salamov A.A."/>
            <person name="Savidor A."/>
            <person name="Scheuring C.F."/>
            <person name="Smith B.M."/>
            <person name="Sobral B.W."/>
            <person name="Terry A."/>
            <person name="Torto-Alalibo T.A."/>
            <person name="Win J."/>
            <person name="Xu Z."/>
            <person name="Zhang H."/>
            <person name="Grigoriev I.V."/>
            <person name="Rokhsar D.S."/>
            <person name="Boore J.L."/>
        </authorList>
    </citation>
    <scope>NUCLEOTIDE SEQUENCE [LARGE SCALE GENOMIC DNA]</scope>
    <source>
        <strain evidence="1 2">P6497</strain>
    </source>
</reference>